<name>A0A4R6DFX8_9RHOO</name>
<accession>A0A4R6DFX8</accession>
<dbReference type="GO" id="GO:0016903">
    <property type="term" value="F:oxidoreductase activity, acting on the aldehyde or oxo group of donors"/>
    <property type="evidence" value="ECO:0007669"/>
    <property type="project" value="InterPro"/>
</dbReference>
<evidence type="ECO:0000259" key="3">
    <source>
        <dbReference type="Pfam" id="PF20169"/>
    </source>
</evidence>
<organism evidence="4 5">
    <name type="scientific">Azoarcus indigens</name>
    <dbReference type="NCBI Taxonomy" id="29545"/>
    <lineage>
        <taxon>Bacteria</taxon>
        <taxon>Pseudomonadati</taxon>
        <taxon>Pseudomonadota</taxon>
        <taxon>Betaproteobacteria</taxon>
        <taxon>Rhodocyclales</taxon>
        <taxon>Zoogloeaceae</taxon>
        <taxon>Azoarcus</taxon>
    </lineage>
</organism>
<dbReference type="EMBL" id="SNVV01000039">
    <property type="protein sequence ID" value="TDN43527.1"/>
    <property type="molecule type" value="Genomic_DNA"/>
</dbReference>
<dbReference type="NCBIfam" id="NF006179">
    <property type="entry name" value="PRK08312.1"/>
    <property type="match status" value="1"/>
</dbReference>
<dbReference type="InterPro" id="IPR046667">
    <property type="entry name" value="DUF6537"/>
</dbReference>
<dbReference type="Pfam" id="PF20169">
    <property type="entry name" value="DUF6537"/>
    <property type="match status" value="1"/>
</dbReference>
<protein>
    <submittedName>
        <fullName evidence="4">Indolepyruvate ferredoxin oxidoreductase beta subunit</fullName>
    </submittedName>
</protein>
<feature type="domain" description="Pyruvate/ketoisovalerate oxidoreductase catalytic" evidence="2">
    <location>
        <begin position="20"/>
        <end position="211"/>
    </location>
</feature>
<evidence type="ECO:0000313" key="4">
    <source>
        <dbReference type="EMBL" id="TDN43527.1"/>
    </source>
</evidence>
<dbReference type="AlphaFoldDB" id="A0A4R6DFX8"/>
<dbReference type="PANTHER" id="PTHR43854:SF1">
    <property type="entry name" value="INDOLEPYRUVATE OXIDOREDUCTASE SUBUNIT IORB"/>
    <property type="match status" value="1"/>
</dbReference>
<dbReference type="OrthoDB" id="6135558at2"/>
<keyword evidence="1" id="KW-0560">Oxidoreductase</keyword>
<reference evidence="4 5" key="1">
    <citation type="submission" date="2019-03" db="EMBL/GenBank/DDBJ databases">
        <title>Genomic Encyclopedia of Type Strains, Phase IV (KMG-IV): sequencing the most valuable type-strain genomes for metagenomic binning, comparative biology and taxonomic classification.</title>
        <authorList>
            <person name="Goeker M."/>
        </authorList>
    </citation>
    <scope>NUCLEOTIDE SEQUENCE [LARGE SCALE GENOMIC DNA]</scope>
    <source>
        <strain evidence="4 5">DSM 12121</strain>
    </source>
</reference>
<comment type="caution">
    <text evidence="4">The sequence shown here is derived from an EMBL/GenBank/DDBJ whole genome shotgun (WGS) entry which is preliminary data.</text>
</comment>
<dbReference type="Pfam" id="PF01558">
    <property type="entry name" value="POR"/>
    <property type="match status" value="1"/>
</dbReference>
<evidence type="ECO:0000256" key="1">
    <source>
        <dbReference type="ARBA" id="ARBA00023002"/>
    </source>
</evidence>
<dbReference type="InterPro" id="IPR019752">
    <property type="entry name" value="Pyrv/ketoisovalerate_OxRed_cat"/>
</dbReference>
<sequence length="526" mass="56765">MSKIVFHPGTPIKIAVLAMGGQGGGVLADWIVDMAEKAGWWAQTTSVPGVAQRTGATIYYLELLPESDAHAAGKPPTLAMMPTPGDLDLVVAAELMEAGRAMQRGLVTPDRTTLITSTHRSYSVTEKAALGNGIGDPNKVIEAGLEASKRMLAFDLQALAEKGGSVISASLFGAVAGSGALPFSREAFEETIRDSGKGVEASLRAFALGFDAAAQAPAAPARIDTSRPAPDVPEKAANPKVDALLQRVKREFPQAAHGMLVAGLRRLIDFQDIAYASEYLDQIAKVRELDAAKGGEAKGWALTQAMAHRLAVAKSYDDVIRVADLKTRGSRFERVRKEVGAKADQLVYTTEFMHPRLEEICGTLPAGLGRWLENSKTVGGFVKRKMEHGRRVETGTLTWFIALYLLSGMRRFRRSTLRHQIETAGINAWYERVLKNAAADYDFAVEIAHCRRLVKGYSGTHARSGDRFARLMEAADRLAGQADAAATLKRLREAAMADEEGRQLETQLGQLLRGAPAEAGFTRQAA</sequence>
<dbReference type="Gene3D" id="3.40.920.10">
    <property type="entry name" value="Pyruvate-ferredoxin oxidoreductase, PFOR, domain III"/>
    <property type="match status" value="1"/>
</dbReference>
<dbReference type="InterPro" id="IPR002869">
    <property type="entry name" value="Pyrv_flavodox_OxRed_cen"/>
</dbReference>
<evidence type="ECO:0000313" key="5">
    <source>
        <dbReference type="Proteomes" id="UP000295129"/>
    </source>
</evidence>
<dbReference type="Proteomes" id="UP000295129">
    <property type="component" value="Unassembled WGS sequence"/>
</dbReference>
<dbReference type="SUPFAM" id="SSF53323">
    <property type="entry name" value="Pyruvate-ferredoxin oxidoreductase, PFOR, domain III"/>
    <property type="match status" value="1"/>
</dbReference>
<gene>
    <name evidence="4" type="ORF">C7389_13912</name>
</gene>
<dbReference type="InterPro" id="IPR052198">
    <property type="entry name" value="IorB_Oxidoreductase"/>
</dbReference>
<proteinExistence type="predicted"/>
<evidence type="ECO:0000259" key="2">
    <source>
        <dbReference type="Pfam" id="PF01558"/>
    </source>
</evidence>
<keyword evidence="4" id="KW-0670">Pyruvate</keyword>
<feature type="domain" description="DUF6537" evidence="3">
    <location>
        <begin position="259"/>
        <end position="473"/>
    </location>
</feature>
<keyword evidence="5" id="KW-1185">Reference proteome</keyword>
<dbReference type="RefSeq" id="WP_133595189.1">
    <property type="nucleotide sequence ID" value="NZ_SNVV01000039.1"/>
</dbReference>
<dbReference type="PANTHER" id="PTHR43854">
    <property type="entry name" value="INDOLEPYRUVATE OXIDOREDUCTASE SUBUNIT IORB"/>
    <property type="match status" value="1"/>
</dbReference>